<feature type="compositionally biased region" description="Low complexity" evidence="1">
    <location>
        <begin position="39"/>
        <end position="61"/>
    </location>
</feature>
<dbReference type="AlphaFoldDB" id="A0A542XA28"/>
<dbReference type="SUPFAM" id="SSF117892">
    <property type="entry name" value="Band 7/SPFH domain"/>
    <property type="match status" value="1"/>
</dbReference>
<dbReference type="Proteomes" id="UP000318336">
    <property type="component" value="Unassembled WGS sequence"/>
</dbReference>
<dbReference type="PANTHER" id="PTHR43446:SF1">
    <property type="entry name" value="BAND 7 DOMAIN-CONTAINING PROTEIN"/>
    <property type="match status" value="1"/>
</dbReference>
<dbReference type="PANTHER" id="PTHR43446">
    <property type="entry name" value="MEMBRANE PROTEIN-RELATED"/>
    <property type="match status" value="1"/>
</dbReference>
<comment type="caution">
    <text evidence="4">The sequence shown here is derived from an EMBL/GenBank/DDBJ whole genome shotgun (WGS) entry which is preliminary data.</text>
</comment>
<keyword evidence="2" id="KW-0472">Membrane</keyword>
<dbReference type="InterPro" id="IPR001107">
    <property type="entry name" value="Band_7"/>
</dbReference>
<evidence type="ECO:0000259" key="3">
    <source>
        <dbReference type="SMART" id="SM00244"/>
    </source>
</evidence>
<feature type="region of interest" description="Disordered" evidence="1">
    <location>
        <begin position="1"/>
        <end position="127"/>
    </location>
</feature>
<proteinExistence type="predicted"/>
<dbReference type="Pfam" id="PF01145">
    <property type="entry name" value="Band_7"/>
    <property type="match status" value="1"/>
</dbReference>
<feature type="compositionally biased region" description="Pro residues" evidence="1">
    <location>
        <begin position="66"/>
        <end position="81"/>
    </location>
</feature>
<sequence length="413" mass="42884">MSNNEETGAIPAGGLPPTPQGPGRDAPSGPSTRHPLPAQQQGRPGPMPGQNGPAGIDAPGGAPTGPGLPPGPGVPPGPGGPQGPNGPHGQNGPGGPGPNGPNGPHGPDDSGRGPDEQPPSHRPVGHEGMRVDISEHPAWAMNGFLALLVALAMLVGAGLSALAGLVPVAIALVVLAVFVGSPLVVIQPGQTRVIQFFGRYVGTVRRTGLTWVMPLTTRRNVSVRVNNFETNALKVNDADGNPVEIAAIIVWQVADTAKATFAVEHYTDFVSVQSEAALRHVATTHPYDDPDGRGTSLRGSTDQVSEELAHEVAARVAIAGVEILEVRISHLAYAQEIAQAMLQRQQASAIIAARERIVEGAVTMVEMAIERLERESVVELDEERKAAMVSNLLVVLCGDQRATPLVNTGSLYH</sequence>
<dbReference type="CDD" id="cd03402">
    <property type="entry name" value="SPFH_like_u2"/>
    <property type="match status" value="1"/>
</dbReference>
<evidence type="ECO:0000313" key="5">
    <source>
        <dbReference type="Proteomes" id="UP000318336"/>
    </source>
</evidence>
<dbReference type="Gene3D" id="3.30.479.30">
    <property type="entry name" value="Band 7 domain"/>
    <property type="match status" value="1"/>
</dbReference>
<name>A0A542XA28_9MICO</name>
<keyword evidence="2" id="KW-0812">Transmembrane</keyword>
<organism evidence="4 5">
    <name type="scientific">Barrientosiimonas humi</name>
    <dbReference type="NCBI Taxonomy" id="999931"/>
    <lineage>
        <taxon>Bacteria</taxon>
        <taxon>Bacillati</taxon>
        <taxon>Actinomycetota</taxon>
        <taxon>Actinomycetes</taxon>
        <taxon>Micrococcales</taxon>
        <taxon>Dermacoccaceae</taxon>
        <taxon>Barrientosiimonas</taxon>
    </lineage>
</organism>
<accession>A0A542XA28</accession>
<evidence type="ECO:0000313" key="4">
    <source>
        <dbReference type="EMBL" id="TQL32702.1"/>
    </source>
</evidence>
<feature type="transmembrane region" description="Helical" evidence="2">
    <location>
        <begin position="139"/>
        <end position="159"/>
    </location>
</feature>
<keyword evidence="5" id="KW-1185">Reference proteome</keyword>
<dbReference type="RefSeq" id="WP_338070552.1">
    <property type="nucleotide sequence ID" value="NZ_CAJTBP010000001.1"/>
</dbReference>
<reference evidence="4 5" key="1">
    <citation type="submission" date="2019-06" db="EMBL/GenBank/DDBJ databases">
        <title>Sequencing the genomes of 1000 actinobacteria strains.</title>
        <authorList>
            <person name="Klenk H.-P."/>
        </authorList>
    </citation>
    <scope>NUCLEOTIDE SEQUENCE [LARGE SCALE GENOMIC DNA]</scope>
    <source>
        <strain evidence="4 5">DSM 24617</strain>
    </source>
</reference>
<gene>
    <name evidence="4" type="ORF">FB554_0834</name>
</gene>
<dbReference type="InterPro" id="IPR036013">
    <property type="entry name" value="Band_7/SPFH_dom_sf"/>
</dbReference>
<dbReference type="EMBL" id="VFOK01000001">
    <property type="protein sequence ID" value="TQL32702.1"/>
    <property type="molecule type" value="Genomic_DNA"/>
</dbReference>
<feature type="compositionally biased region" description="Basic and acidic residues" evidence="1">
    <location>
        <begin position="106"/>
        <end position="127"/>
    </location>
</feature>
<dbReference type="SMART" id="SM00244">
    <property type="entry name" value="PHB"/>
    <property type="match status" value="1"/>
</dbReference>
<protein>
    <submittedName>
        <fullName evidence="4">SPFH domain/Band 7 family protein</fullName>
    </submittedName>
</protein>
<keyword evidence="2" id="KW-1133">Transmembrane helix</keyword>
<evidence type="ECO:0000256" key="2">
    <source>
        <dbReference type="SAM" id="Phobius"/>
    </source>
</evidence>
<evidence type="ECO:0000256" key="1">
    <source>
        <dbReference type="SAM" id="MobiDB-lite"/>
    </source>
</evidence>
<feature type="domain" description="Band 7" evidence="3">
    <location>
        <begin position="181"/>
        <end position="345"/>
    </location>
</feature>
<feature type="transmembrane region" description="Helical" evidence="2">
    <location>
        <begin position="165"/>
        <end position="186"/>
    </location>
</feature>